<proteinExistence type="predicted"/>
<dbReference type="PROSITE" id="PS50268">
    <property type="entry name" value="CADHERIN_2"/>
    <property type="match status" value="7"/>
</dbReference>
<keyword evidence="11" id="KW-0325">Glycoprotein</keyword>
<feature type="transmembrane region" description="Helical" evidence="14">
    <location>
        <begin position="793"/>
        <end position="816"/>
    </location>
</feature>
<feature type="chain" id="PRO_5042002327" description="Cadherin domain-containing protein" evidence="15">
    <location>
        <begin position="21"/>
        <end position="1050"/>
    </location>
</feature>
<feature type="domain" description="Cadherin" evidence="16">
    <location>
        <begin position="676"/>
        <end position="786"/>
    </location>
</feature>
<evidence type="ECO:0000313" key="17">
    <source>
        <dbReference type="EMBL" id="KAK2189783.1"/>
    </source>
</evidence>
<feature type="region of interest" description="Disordered" evidence="13">
    <location>
        <begin position="841"/>
        <end position="862"/>
    </location>
</feature>
<feature type="compositionally biased region" description="Basic and acidic residues" evidence="13">
    <location>
        <begin position="1008"/>
        <end position="1023"/>
    </location>
</feature>
<protein>
    <recommendedName>
        <fullName evidence="16">Cadherin domain-containing protein</fullName>
    </recommendedName>
</protein>
<dbReference type="Gene3D" id="2.60.40.60">
    <property type="entry name" value="Cadherins"/>
    <property type="match status" value="7"/>
</dbReference>
<dbReference type="FunFam" id="2.60.40.60:FF:000116">
    <property type="entry name" value="Dachsous cadherin-related 2"/>
    <property type="match status" value="1"/>
</dbReference>
<keyword evidence="18" id="KW-1185">Reference proteome</keyword>
<dbReference type="GO" id="GO:0005509">
    <property type="term" value="F:calcium ion binding"/>
    <property type="evidence" value="ECO:0007669"/>
    <property type="project" value="UniProtKB-UniRule"/>
</dbReference>
<feature type="domain" description="Cadherin" evidence="16">
    <location>
        <begin position="20"/>
        <end position="135"/>
    </location>
</feature>
<sequence>MANFVRLYIIVTIAICCVKAKKLLEYAIFEESPPNTFIGDVASDSKLSDHFEADVLENLKFVVMTQGNAYAKYFRVDEADGVLRTAMTIDRDEICPEQVECNLRLDIAAHSPPEAFQIIKVAVTVNDQNDHSPAFRDATVKRSIPEDTPPGTSFSIPTADDADSPKFGVKDYRMTGPVAFELRVTKVDGRPTEVHLVLKERVDREKLDHYRVTLSAVDGGVPPRTGSVNVDIVITDVNDNHPQFSEASYGATVAEDVAPGTTVLRVTALDKDSGANGEVVYGFSSSTAHAHGDVFSIDAITGDIVLANSLDYELTKVYNLVVTAREKNAESVPTEAKATIRVTDVNDNQPRITVNTLSATGQVQVSESASPGTFVALISVQDPDSGLGGQFQCSLGSNKFRLVQLYPTEFKLETVSRLDRENLALHRVAFSCRDAGTPMQTSSVDIAIVVLDENDNAPQFTHASYAAVVRENNDEGHLLMTVTAEDIDADDNGVVTYTLQGEAQRYIAIDAVSGNITARMSFDYEKIQQIRGTVVASDNGKTPMTSTVDIVVDITDVDDEAPTFPQPRYEFHVHENQPAATQLKGKAISAHDRDSFPFNEFVFSFAPNCSAASAFTIDPQNGEIFTRTNLDREEKDVYVFSVFAIDRHSQNLSTEAEVTVVVWDVNDHAPVIVFPTPGNSTVYVSSQAAVGHTLPKVRAYDNDVDSNARLTYNIAGGNEKNYFTIDETTGVISVRSEFRHRKEQEVLFTLQISVQDNGTPPKSAENASYKIIVRNVAVAAAAQSSFAQQNLTIVLAVAVVSVALIVILVVAIMIVVRQERRRKKELYLRKLFGGQTDGGLDVPDSFDTTDSDVCPGDGGSGAKEVSFSQEIAFSDDISNKYDVNWNKSYENKSNDIDPPRRPPRKHLDSQRHLLYNSGHYPPMPHQGSQLDASCAEYCVQGRGDSISVHSTETSNTDSGRGSNDDPELTRRSLPPDSVDRTSRYNDPEIHAARGPQNNGARSPTVRFDNSRQNRLPPRERPRSQDGVLLENDSHNHRRGTNIHYVNASHV</sequence>
<name>A0AAD9P7U3_RIDPI</name>
<keyword evidence="8" id="KW-0130">Cell adhesion</keyword>
<dbReference type="AlphaFoldDB" id="A0AAD9P7U3"/>
<feature type="compositionally biased region" description="Basic and acidic residues" evidence="13">
    <location>
        <begin position="977"/>
        <end position="991"/>
    </location>
</feature>
<dbReference type="FunFam" id="2.60.40.60:FF:000007">
    <property type="entry name" value="Protocadherin alpha 2"/>
    <property type="match status" value="1"/>
</dbReference>
<evidence type="ECO:0000256" key="7">
    <source>
        <dbReference type="ARBA" id="ARBA00022837"/>
    </source>
</evidence>
<dbReference type="InterPro" id="IPR015919">
    <property type="entry name" value="Cadherin-like_sf"/>
</dbReference>
<feature type="compositionally biased region" description="Polar residues" evidence="13">
    <location>
        <begin position="947"/>
        <end position="961"/>
    </location>
</feature>
<keyword evidence="7 12" id="KW-0106">Calcium</keyword>
<keyword evidence="4" id="KW-0479">Metal-binding</keyword>
<evidence type="ECO:0000256" key="3">
    <source>
        <dbReference type="ARBA" id="ARBA00022692"/>
    </source>
</evidence>
<dbReference type="InterPro" id="IPR013164">
    <property type="entry name" value="Cadherin_N"/>
</dbReference>
<keyword evidence="2" id="KW-1003">Cell membrane</keyword>
<evidence type="ECO:0000256" key="12">
    <source>
        <dbReference type="PROSITE-ProRule" id="PRU00043"/>
    </source>
</evidence>
<feature type="domain" description="Cadherin" evidence="16">
    <location>
        <begin position="136"/>
        <end position="244"/>
    </location>
</feature>
<dbReference type="FunFam" id="2.60.40.60:FF:000002">
    <property type="entry name" value="Protocadherin alpha 2"/>
    <property type="match status" value="1"/>
</dbReference>
<evidence type="ECO:0000256" key="13">
    <source>
        <dbReference type="SAM" id="MobiDB-lite"/>
    </source>
</evidence>
<dbReference type="FunFam" id="2.60.40.60:FF:000092">
    <property type="entry name" value="Protocadherin 8"/>
    <property type="match status" value="1"/>
</dbReference>
<dbReference type="GO" id="GO:0005886">
    <property type="term" value="C:plasma membrane"/>
    <property type="evidence" value="ECO:0007669"/>
    <property type="project" value="UniProtKB-SubCell"/>
</dbReference>
<keyword evidence="5 15" id="KW-0732">Signal</keyword>
<dbReference type="PRINTS" id="PR00205">
    <property type="entry name" value="CADHERIN"/>
</dbReference>
<accession>A0AAD9P7U3</accession>
<evidence type="ECO:0000256" key="15">
    <source>
        <dbReference type="SAM" id="SignalP"/>
    </source>
</evidence>
<dbReference type="PANTHER" id="PTHR24028:SF146">
    <property type="entry name" value="CADHERIN 96CB, ISOFORM D-RELATED"/>
    <property type="match status" value="1"/>
</dbReference>
<evidence type="ECO:0000256" key="4">
    <source>
        <dbReference type="ARBA" id="ARBA00022723"/>
    </source>
</evidence>
<feature type="domain" description="Cadherin" evidence="16">
    <location>
        <begin position="245"/>
        <end position="352"/>
    </location>
</feature>
<keyword evidence="9 14" id="KW-1133">Transmembrane helix</keyword>
<dbReference type="InterPro" id="IPR020894">
    <property type="entry name" value="Cadherin_CS"/>
</dbReference>
<dbReference type="GO" id="GO:0007163">
    <property type="term" value="P:establishment or maintenance of cell polarity"/>
    <property type="evidence" value="ECO:0007669"/>
    <property type="project" value="UniProtKB-ARBA"/>
</dbReference>
<evidence type="ECO:0000256" key="5">
    <source>
        <dbReference type="ARBA" id="ARBA00022729"/>
    </source>
</evidence>
<dbReference type="Proteomes" id="UP001209878">
    <property type="component" value="Unassembled WGS sequence"/>
</dbReference>
<dbReference type="InterPro" id="IPR002126">
    <property type="entry name" value="Cadherin-like_dom"/>
</dbReference>
<organism evidence="17 18">
    <name type="scientific">Ridgeia piscesae</name>
    <name type="common">Tubeworm</name>
    <dbReference type="NCBI Taxonomy" id="27915"/>
    <lineage>
        <taxon>Eukaryota</taxon>
        <taxon>Metazoa</taxon>
        <taxon>Spiralia</taxon>
        <taxon>Lophotrochozoa</taxon>
        <taxon>Annelida</taxon>
        <taxon>Polychaeta</taxon>
        <taxon>Sedentaria</taxon>
        <taxon>Canalipalpata</taxon>
        <taxon>Sabellida</taxon>
        <taxon>Siboglinidae</taxon>
        <taxon>Ridgeia</taxon>
    </lineage>
</organism>
<dbReference type="EMBL" id="JAODUO010000097">
    <property type="protein sequence ID" value="KAK2189783.1"/>
    <property type="molecule type" value="Genomic_DNA"/>
</dbReference>
<evidence type="ECO:0000256" key="8">
    <source>
        <dbReference type="ARBA" id="ARBA00022889"/>
    </source>
</evidence>
<comment type="caution">
    <text evidence="17">The sequence shown here is derived from an EMBL/GenBank/DDBJ whole genome shotgun (WGS) entry which is preliminary data.</text>
</comment>
<dbReference type="InterPro" id="IPR050174">
    <property type="entry name" value="Protocadherin/Cadherin-CA"/>
</dbReference>
<dbReference type="FunFam" id="2.60.40.60:FF:000020">
    <property type="entry name" value="Dachsous cadherin-related 1b"/>
    <property type="match status" value="1"/>
</dbReference>
<dbReference type="SMART" id="SM00112">
    <property type="entry name" value="CA"/>
    <property type="match status" value="7"/>
</dbReference>
<dbReference type="Pfam" id="PF00028">
    <property type="entry name" value="Cadherin"/>
    <property type="match status" value="6"/>
</dbReference>
<dbReference type="PANTHER" id="PTHR24028">
    <property type="entry name" value="CADHERIN-87A"/>
    <property type="match status" value="1"/>
</dbReference>
<evidence type="ECO:0000259" key="16">
    <source>
        <dbReference type="PROSITE" id="PS50268"/>
    </source>
</evidence>
<gene>
    <name evidence="17" type="ORF">NP493_97g03029</name>
</gene>
<dbReference type="FunFam" id="2.60.40.60:FF:000123">
    <property type="entry name" value="Protocadherin beta 4"/>
    <property type="match status" value="1"/>
</dbReference>
<reference evidence="17" key="1">
    <citation type="journal article" date="2023" name="Mol. Biol. Evol.">
        <title>Third-Generation Sequencing Reveals the Adaptive Role of the Epigenome in Three Deep-Sea Polychaetes.</title>
        <authorList>
            <person name="Perez M."/>
            <person name="Aroh O."/>
            <person name="Sun Y."/>
            <person name="Lan Y."/>
            <person name="Juniper S.K."/>
            <person name="Young C.R."/>
            <person name="Angers B."/>
            <person name="Qian P.Y."/>
        </authorList>
    </citation>
    <scope>NUCLEOTIDE SEQUENCE</scope>
    <source>
        <strain evidence="17">R07B-5</strain>
    </source>
</reference>
<evidence type="ECO:0000256" key="10">
    <source>
        <dbReference type="ARBA" id="ARBA00023136"/>
    </source>
</evidence>
<keyword evidence="6" id="KW-0677">Repeat</keyword>
<dbReference type="GO" id="GO:0007156">
    <property type="term" value="P:homophilic cell adhesion via plasma membrane adhesion molecules"/>
    <property type="evidence" value="ECO:0007669"/>
    <property type="project" value="InterPro"/>
</dbReference>
<dbReference type="PROSITE" id="PS00232">
    <property type="entry name" value="CADHERIN_1"/>
    <property type="match status" value="3"/>
</dbReference>
<evidence type="ECO:0000256" key="1">
    <source>
        <dbReference type="ARBA" id="ARBA00004251"/>
    </source>
</evidence>
<keyword evidence="3 14" id="KW-0812">Transmembrane</keyword>
<feature type="signal peptide" evidence="15">
    <location>
        <begin position="1"/>
        <end position="20"/>
    </location>
</feature>
<evidence type="ECO:0000256" key="14">
    <source>
        <dbReference type="SAM" id="Phobius"/>
    </source>
</evidence>
<evidence type="ECO:0000313" key="18">
    <source>
        <dbReference type="Proteomes" id="UP001209878"/>
    </source>
</evidence>
<dbReference type="Pfam" id="PF08266">
    <property type="entry name" value="Cadherin_2"/>
    <property type="match status" value="1"/>
</dbReference>
<dbReference type="CDD" id="cd11304">
    <property type="entry name" value="Cadherin_repeat"/>
    <property type="match status" value="7"/>
</dbReference>
<evidence type="ECO:0000256" key="2">
    <source>
        <dbReference type="ARBA" id="ARBA00022475"/>
    </source>
</evidence>
<evidence type="ECO:0000256" key="9">
    <source>
        <dbReference type="ARBA" id="ARBA00022989"/>
    </source>
</evidence>
<evidence type="ECO:0000256" key="11">
    <source>
        <dbReference type="ARBA" id="ARBA00023180"/>
    </source>
</evidence>
<comment type="subcellular location">
    <subcellularLocation>
        <location evidence="1">Cell membrane</location>
        <topology evidence="1">Single-pass type I membrane protein</topology>
    </subcellularLocation>
</comment>
<keyword evidence="10 14" id="KW-0472">Membrane</keyword>
<evidence type="ECO:0000256" key="6">
    <source>
        <dbReference type="ARBA" id="ARBA00022737"/>
    </source>
</evidence>
<feature type="region of interest" description="Disordered" evidence="13">
    <location>
        <begin position="946"/>
        <end position="1050"/>
    </location>
</feature>
<feature type="domain" description="Cadherin" evidence="16">
    <location>
        <begin position="565"/>
        <end position="672"/>
    </location>
</feature>
<feature type="domain" description="Cadherin" evidence="16">
    <location>
        <begin position="461"/>
        <end position="564"/>
    </location>
</feature>
<dbReference type="SUPFAM" id="SSF49313">
    <property type="entry name" value="Cadherin-like"/>
    <property type="match status" value="6"/>
</dbReference>
<feature type="domain" description="Cadherin" evidence="16">
    <location>
        <begin position="357"/>
        <end position="460"/>
    </location>
</feature>